<keyword evidence="2" id="KW-1133">Transmembrane helix</keyword>
<feature type="domain" description="Mce/MlaD" evidence="3">
    <location>
        <begin position="155"/>
        <end position="230"/>
    </location>
</feature>
<dbReference type="InterPro" id="IPR039342">
    <property type="entry name" value="TGD2-like"/>
</dbReference>
<keyword evidence="2" id="KW-0812">Transmembrane</keyword>
<comment type="caution">
    <text evidence="4">The sequence shown here is derived from an EMBL/GenBank/DDBJ whole genome shotgun (WGS) entry which is preliminary data.</text>
</comment>
<dbReference type="Proteomes" id="UP001497392">
    <property type="component" value="Unassembled WGS sequence"/>
</dbReference>
<accession>A0ABP1FYS0</accession>
<evidence type="ECO:0000256" key="1">
    <source>
        <dbReference type="SAM" id="MobiDB-lite"/>
    </source>
</evidence>
<evidence type="ECO:0000313" key="4">
    <source>
        <dbReference type="EMBL" id="CAL5224181.1"/>
    </source>
</evidence>
<dbReference type="InterPro" id="IPR003399">
    <property type="entry name" value="Mce/MlaD"/>
</dbReference>
<keyword evidence="5" id="KW-1185">Reference proteome</keyword>
<name>A0ABP1FYS0_9CHLO</name>
<sequence>MLPHAPQHWNARTISASTTTVPLPFLFSRIGQRPTACLSRARRESMQGMIRGRRASRLVASAAPIPDRPQGGTPEQLPFSGSSNSPSSNPVGQFPAEEKKPNFVTRVIKPLQDFGFGKMAFMEGGVGLFIFAGIGLTIVLTSWARGGQLGRRGKGYQCVLEFPLACGIGVGTPVRIRGVPVGSVLTVNPSLEKVEVLIDVKKSTTVIPRNSNIEANQSGLIAEPLIDITPQLPIPEYKASPLDPECEHEGKIVCSQGHIKGRPGVAMDDLVYICTKIARQMDAQGLDRIFDAAEAAAAVAEEARPLLQRVVELVDEVTPLLSELREGNMVNNLEDLTRSASEAAADIHRLQDEVLTTDNVKALRDSVLTLTKTLQHIEGITGDLGGFTGDARNKSNLKQLIEALSRIVAD</sequence>
<dbReference type="EMBL" id="CAXHTA020000010">
    <property type="protein sequence ID" value="CAL5224181.1"/>
    <property type="molecule type" value="Genomic_DNA"/>
</dbReference>
<dbReference type="PANTHER" id="PTHR34675">
    <property type="entry name" value="PROTEIN TRIGALACTOSYLDIACYLGLYCEROL 2, CHLOROPLASTIC"/>
    <property type="match status" value="1"/>
</dbReference>
<feature type="transmembrane region" description="Helical" evidence="2">
    <location>
        <begin position="126"/>
        <end position="144"/>
    </location>
</feature>
<dbReference type="Pfam" id="PF02470">
    <property type="entry name" value="MlaD"/>
    <property type="match status" value="1"/>
</dbReference>
<evidence type="ECO:0000256" key="2">
    <source>
        <dbReference type="SAM" id="Phobius"/>
    </source>
</evidence>
<keyword evidence="2" id="KW-0472">Membrane</keyword>
<proteinExistence type="predicted"/>
<evidence type="ECO:0000259" key="3">
    <source>
        <dbReference type="Pfam" id="PF02470"/>
    </source>
</evidence>
<organism evidence="4 5">
    <name type="scientific">Coccomyxa viridis</name>
    <dbReference type="NCBI Taxonomy" id="1274662"/>
    <lineage>
        <taxon>Eukaryota</taxon>
        <taxon>Viridiplantae</taxon>
        <taxon>Chlorophyta</taxon>
        <taxon>core chlorophytes</taxon>
        <taxon>Trebouxiophyceae</taxon>
        <taxon>Trebouxiophyceae incertae sedis</taxon>
        <taxon>Coccomyxaceae</taxon>
        <taxon>Coccomyxa</taxon>
    </lineage>
</organism>
<reference evidence="4 5" key="1">
    <citation type="submission" date="2024-06" db="EMBL/GenBank/DDBJ databases">
        <authorList>
            <person name="Kraege A."/>
            <person name="Thomma B."/>
        </authorList>
    </citation>
    <scope>NUCLEOTIDE SEQUENCE [LARGE SCALE GENOMIC DNA]</scope>
</reference>
<protein>
    <submittedName>
        <fullName evidence="4">G6821 protein</fullName>
    </submittedName>
</protein>
<dbReference type="PANTHER" id="PTHR34675:SF1">
    <property type="entry name" value="PROTEIN TRIGALACTOSYLDIACYLGLYCEROL 2, CHLOROPLASTIC"/>
    <property type="match status" value="1"/>
</dbReference>
<feature type="region of interest" description="Disordered" evidence="1">
    <location>
        <begin position="61"/>
        <end position="96"/>
    </location>
</feature>
<evidence type="ECO:0000313" key="5">
    <source>
        <dbReference type="Proteomes" id="UP001497392"/>
    </source>
</evidence>
<feature type="compositionally biased region" description="Low complexity" evidence="1">
    <location>
        <begin position="80"/>
        <end position="90"/>
    </location>
</feature>
<gene>
    <name evidence="4" type="primary">g6821</name>
    <name evidence="4" type="ORF">VP750_LOCUS5840</name>
</gene>